<dbReference type="EMBL" id="LR796415">
    <property type="protein sequence ID" value="CAB4142534.1"/>
    <property type="molecule type" value="Genomic_DNA"/>
</dbReference>
<name>A0A6J5M780_9CAUD</name>
<organism evidence="1">
    <name type="scientific">uncultured Caudovirales phage</name>
    <dbReference type="NCBI Taxonomy" id="2100421"/>
    <lineage>
        <taxon>Viruses</taxon>
        <taxon>Duplodnaviria</taxon>
        <taxon>Heunggongvirae</taxon>
        <taxon>Uroviricota</taxon>
        <taxon>Caudoviricetes</taxon>
        <taxon>Peduoviridae</taxon>
        <taxon>Maltschvirus</taxon>
        <taxon>Maltschvirus maltsch</taxon>
    </lineage>
</organism>
<protein>
    <submittedName>
        <fullName evidence="1">Uncharacterized protein</fullName>
    </submittedName>
</protein>
<evidence type="ECO:0000313" key="1">
    <source>
        <dbReference type="EMBL" id="CAB4142534.1"/>
    </source>
</evidence>
<accession>A0A6J5M780</accession>
<reference evidence="1" key="1">
    <citation type="submission" date="2020-04" db="EMBL/GenBank/DDBJ databases">
        <authorList>
            <person name="Chiriac C."/>
            <person name="Salcher M."/>
            <person name="Ghai R."/>
            <person name="Kavagutti S V."/>
        </authorList>
    </citation>
    <scope>NUCLEOTIDE SEQUENCE</scope>
</reference>
<proteinExistence type="predicted"/>
<sequence length="95" mass="11105">MPKLILEKTDEVIDDLLEGFAPWEIISQEITDKGRWSIHYELVVKNLETGKVYKTYYSVGATECQDEGPWENDSEIELHECVAKEKVIIEYEIIR</sequence>
<gene>
    <name evidence="1" type="ORF">UFOVP434_17</name>
</gene>